<keyword evidence="6 9" id="KW-1133">Transmembrane helix</keyword>
<dbReference type="NCBIfam" id="TIGR00914">
    <property type="entry name" value="2A0601"/>
    <property type="match status" value="1"/>
</dbReference>
<organism evidence="10 11">
    <name type="scientific">Candidatus Sulfurimonas marisnigri</name>
    <dbReference type="NCBI Taxonomy" id="2740405"/>
    <lineage>
        <taxon>Bacteria</taxon>
        <taxon>Pseudomonadati</taxon>
        <taxon>Campylobacterota</taxon>
        <taxon>Epsilonproteobacteria</taxon>
        <taxon>Campylobacterales</taxon>
        <taxon>Sulfurimonadaceae</taxon>
        <taxon>Sulfurimonas</taxon>
    </lineage>
</organism>
<evidence type="ECO:0000256" key="3">
    <source>
        <dbReference type="ARBA" id="ARBA00022448"/>
    </source>
</evidence>
<comment type="subcellular location">
    <subcellularLocation>
        <location evidence="1">Cell membrane</location>
        <topology evidence="1">Multi-pass membrane protein</topology>
    </subcellularLocation>
</comment>
<dbReference type="RefSeq" id="WP_194367203.1">
    <property type="nucleotide sequence ID" value="NZ_CP054493.1"/>
</dbReference>
<dbReference type="PANTHER" id="PTHR32063">
    <property type="match status" value="1"/>
</dbReference>
<dbReference type="EMBL" id="CP054493">
    <property type="protein sequence ID" value="QOY55161.1"/>
    <property type="molecule type" value="Genomic_DNA"/>
</dbReference>
<dbReference type="SUPFAM" id="SSF82714">
    <property type="entry name" value="Multidrug efflux transporter AcrB TolC docking domain, DN and DC subdomains"/>
    <property type="match status" value="2"/>
</dbReference>
<feature type="transmembrane region" description="Helical" evidence="9">
    <location>
        <begin position="387"/>
        <end position="408"/>
    </location>
</feature>
<evidence type="ECO:0000256" key="4">
    <source>
        <dbReference type="ARBA" id="ARBA00022475"/>
    </source>
</evidence>
<dbReference type="Pfam" id="PF00873">
    <property type="entry name" value="ACR_tran"/>
    <property type="match status" value="1"/>
</dbReference>
<evidence type="ECO:0000256" key="8">
    <source>
        <dbReference type="SAM" id="Coils"/>
    </source>
</evidence>
<evidence type="ECO:0000256" key="2">
    <source>
        <dbReference type="ARBA" id="ARBA00010942"/>
    </source>
</evidence>
<dbReference type="InterPro" id="IPR001036">
    <property type="entry name" value="Acrflvin-R"/>
</dbReference>
<feature type="transmembrane region" description="Helical" evidence="9">
    <location>
        <begin position="12"/>
        <end position="31"/>
    </location>
</feature>
<dbReference type="InterPro" id="IPR027463">
    <property type="entry name" value="AcrB_DN_DC_subdom"/>
</dbReference>
<dbReference type="PANTHER" id="PTHR32063:SF24">
    <property type="entry name" value="CATION EFFLUX SYSTEM (ACRB_ACRD_ACRF FAMILY)"/>
    <property type="match status" value="1"/>
</dbReference>
<feature type="transmembrane region" description="Helical" evidence="9">
    <location>
        <begin position="952"/>
        <end position="974"/>
    </location>
</feature>
<feature type="transmembrane region" description="Helical" evidence="9">
    <location>
        <begin position="335"/>
        <end position="354"/>
    </location>
</feature>
<feature type="transmembrane region" description="Helical" evidence="9">
    <location>
        <begin position="881"/>
        <end position="901"/>
    </location>
</feature>
<evidence type="ECO:0000256" key="1">
    <source>
        <dbReference type="ARBA" id="ARBA00004651"/>
    </source>
</evidence>
<keyword evidence="3" id="KW-0813">Transport</keyword>
<feature type="transmembrane region" description="Helical" evidence="9">
    <location>
        <begin position="514"/>
        <end position="540"/>
    </location>
</feature>
<dbReference type="GO" id="GO:0008324">
    <property type="term" value="F:monoatomic cation transmembrane transporter activity"/>
    <property type="evidence" value="ECO:0007669"/>
    <property type="project" value="InterPro"/>
</dbReference>
<dbReference type="AlphaFoldDB" id="A0A7S7M114"/>
<feature type="transmembrane region" description="Helical" evidence="9">
    <location>
        <begin position="466"/>
        <end position="493"/>
    </location>
</feature>
<keyword evidence="7 9" id="KW-0472">Membrane</keyword>
<dbReference type="Gene3D" id="3.30.2090.10">
    <property type="entry name" value="Multidrug efflux transporter AcrB TolC docking domain, DN and DC subdomains"/>
    <property type="match status" value="2"/>
</dbReference>
<dbReference type="Gene3D" id="3.30.70.1430">
    <property type="entry name" value="Multidrug efflux transporter AcrB pore domain"/>
    <property type="match status" value="2"/>
</dbReference>
<dbReference type="Proteomes" id="UP000593836">
    <property type="component" value="Chromosome"/>
</dbReference>
<dbReference type="SUPFAM" id="SSF82693">
    <property type="entry name" value="Multidrug efflux transporter AcrB pore domain, PN1, PN2, PC1 and PC2 subdomains"/>
    <property type="match status" value="2"/>
</dbReference>
<comment type="similarity">
    <text evidence="2">Belongs to the resistance-nodulation-cell division (RND) (TC 2.A.6) family.</text>
</comment>
<keyword evidence="5 9" id="KW-0812">Transmembrane</keyword>
<dbReference type="InterPro" id="IPR004763">
    <property type="entry name" value="CusA-like"/>
</dbReference>
<evidence type="ECO:0000313" key="10">
    <source>
        <dbReference type="EMBL" id="QOY55161.1"/>
    </source>
</evidence>
<evidence type="ECO:0000256" key="5">
    <source>
        <dbReference type="ARBA" id="ARBA00022692"/>
    </source>
</evidence>
<feature type="transmembrane region" description="Helical" evidence="9">
    <location>
        <begin position="907"/>
        <end position="931"/>
    </location>
</feature>
<evidence type="ECO:0000256" key="9">
    <source>
        <dbReference type="SAM" id="Phobius"/>
    </source>
</evidence>
<feature type="transmembrane region" description="Helical" evidence="9">
    <location>
        <begin position="434"/>
        <end position="454"/>
    </location>
</feature>
<keyword evidence="4" id="KW-1003">Cell membrane</keyword>
<dbReference type="SUPFAM" id="SSF82866">
    <property type="entry name" value="Multidrug efflux transporter AcrB transmembrane domain"/>
    <property type="match status" value="2"/>
</dbReference>
<dbReference type="GO" id="GO:0005886">
    <property type="term" value="C:plasma membrane"/>
    <property type="evidence" value="ECO:0007669"/>
    <property type="project" value="UniProtKB-SubCell"/>
</dbReference>
<keyword evidence="8" id="KW-0175">Coiled coil</keyword>
<reference evidence="10 11" key="1">
    <citation type="submission" date="2020-05" db="EMBL/GenBank/DDBJ databases">
        <title>Sulfurimonas marisnigri, sp. nov., and Sulfurimonas baltica, sp. nov., manganese oxide reducing chemolithoautotrophs of the class Epsilonproteobacteria isolated from the pelagic redoxclines of the Black and Baltic Seas and emended description of the genus Sulfurimonas.</title>
        <authorList>
            <person name="Henkel J.V."/>
            <person name="Laudan C."/>
            <person name="Werner J."/>
            <person name="Neu T."/>
            <person name="Plewe S."/>
            <person name="Sproer C."/>
            <person name="Bunk B."/>
            <person name="Schulz-Vogt H.N."/>
        </authorList>
    </citation>
    <scope>NUCLEOTIDE SEQUENCE [LARGE SCALE GENOMIC DNA]</scope>
    <source>
        <strain evidence="10 11">SoZ1</strain>
    </source>
</reference>
<feature type="coiled-coil region" evidence="8">
    <location>
        <begin position="607"/>
        <end position="634"/>
    </location>
</feature>
<proteinExistence type="inferred from homology"/>
<feature type="transmembrane region" description="Helical" evidence="9">
    <location>
        <begin position="855"/>
        <end position="874"/>
    </location>
</feature>
<gene>
    <name evidence="10" type="ORF">HUE87_02670</name>
</gene>
<sequence length="1029" mass="113490">MLNILIDISLKYKLLVITIFLAITAFGFKAYQEIPIDAFPDITPKQVVVYTESPGNSAEDIEKLLTYPIESALSGMAGVKMIMSNSFFGLSYVSVFFEDDMDIYFLRQLVSERLSGVDIPEGWGKPVLGPNTTGLGQVFWYEIKDTTDKYSLREIREMQDYIVTPLFKSVSGVEEVVGWGGHEKQYNVLINTKKLQDIGVTYGDVVSALQRSNQAAGGQYLEFNREQYLIRGAGLYNTLDDIRNTVIKFEAGHSVTIQDVATVESGSAPRFGAVSIDGSEAVMGMVLQRTATNAAQVVELIKEKIDTVNAALPKGVTVETIYDRTEITHKAVNTMTSALLSGMVLVAIVLFLFLFELRSAFIVIISLPLSLLVAFLLMDYYNVSANLMSLSGLAIAVGMIVDGTIVVVENSFRKLHDEPNAPRLQVIADSAKEVATPVTFAVLIIAAVFIPLLSLDGLAGKLYSPMALNIVFVMLGSLFVALTLVPVLTYLLLKPSKSKENSLMRGVKKAYTPLLMLALGHAKFFLIAVSVIFVGLAYILSQQGREFMPELNEESIMYRVISIPGTGLAQSTQTASEIEKHILKNYPNEVTSVLSMIGRSEKGETAQANYMEVLLTLKDNIENLEDLTQKMNKDLKHTFEYVQFIPTQPIAMRIEELLEGVKAELAVKIYGDDQKVLDSIAKSIQAKLKGVDGLEEMEVEVQLGQAQIKIEPNYLALARYGINVDEVMSVIRNGIGEEAVSEKIEGIRRFGIVPKIKGAKEDIESVKALTIRANNGVLVSLEQICDISVSHGSSFIKRENLSRYMVLSMEVEGRDVASFVEEANQIIKEQVVIPNGYYIGWAGDFKNMKEATKKLMILIPITIFLIILLLYTAFNSFSKAMLILINVPFGFIGGIIALLYADIYLSVSAIIGFLAIFAIAILNGIVLVSFIDELRTKFLHVDLKTILKDATLLRLRPVLMTAFTTLFGILPLLYATGVGSEIQYPLSVVITGGIISSTLLTLLILPSTYLLFYNKEHTTISAKDKKDLR</sequence>
<name>A0A7S7M114_9BACT</name>
<dbReference type="PRINTS" id="PR00702">
    <property type="entry name" value="ACRIFLAVINRP"/>
</dbReference>
<protein>
    <submittedName>
        <fullName evidence="10">Efflux RND transporter permease subunit</fullName>
    </submittedName>
</protein>
<evidence type="ECO:0000256" key="6">
    <source>
        <dbReference type="ARBA" id="ARBA00022989"/>
    </source>
</evidence>
<dbReference type="Gene3D" id="3.30.70.1440">
    <property type="entry name" value="Multidrug efflux transporter AcrB pore domain"/>
    <property type="match status" value="1"/>
</dbReference>
<evidence type="ECO:0000313" key="11">
    <source>
        <dbReference type="Proteomes" id="UP000593836"/>
    </source>
</evidence>
<dbReference type="Gene3D" id="3.30.70.1320">
    <property type="entry name" value="Multidrug efflux transporter AcrB pore domain like"/>
    <property type="match status" value="1"/>
</dbReference>
<feature type="transmembrane region" description="Helical" evidence="9">
    <location>
        <begin position="361"/>
        <end position="381"/>
    </location>
</feature>
<keyword evidence="11" id="KW-1185">Reference proteome</keyword>
<evidence type="ECO:0000256" key="7">
    <source>
        <dbReference type="ARBA" id="ARBA00023136"/>
    </source>
</evidence>
<feature type="transmembrane region" description="Helical" evidence="9">
    <location>
        <begin position="986"/>
        <end position="1013"/>
    </location>
</feature>
<accession>A0A7S7M114</accession>
<dbReference type="Gene3D" id="1.20.1640.10">
    <property type="entry name" value="Multidrug efflux transporter AcrB transmembrane domain"/>
    <property type="match status" value="2"/>
</dbReference>
<dbReference type="KEGG" id="smas:HUE87_02670"/>
<dbReference type="GO" id="GO:0042910">
    <property type="term" value="F:xenobiotic transmembrane transporter activity"/>
    <property type="evidence" value="ECO:0007669"/>
    <property type="project" value="TreeGrafter"/>
</dbReference>